<sequence length="280" mass="31051">MRVIGRGTKTLMLGHGFGCDQTMWRQVTPAFDTEYRIVLFDHMGSGLSDTSVFSGARYATLHGYARDVVDIIDEMKLEEIHFVGHSVSSMIGALATIARPDKFKSLTMIGPSPCYLNDGDYRGGFERLGLEKLVADMENNHVVWSATMAPLIVGKHASPMIVAELEACLCRMDPMLAHHFARVIFFSDLRDQLPQVRVPVLVMQCEDDIVVPPFVGEYVQQHIPDARLVMTGTPGHCPHMSSPKDVIREVRAFLESVEKRQVSPDNGNSAEAASETVFQS</sequence>
<evidence type="ECO:0000256" key="1">
    <source>
        <dbReference type="ARBA" id="ARBA00008645"/>
    </source>
</evidence>
<evidence type="ECO:0000256" key="2">
    <source>
        <dbReference type="ARBA" id="ARBA00022801"/>
    </source>
</evidence>
<feature type="compositionally biased region" description="Polar residues" evidence="3">
    <location>
        <begin position="263"/>
        <end position="280"/>
    </location>
</feature>
<dbReference type="Proteomes" id="UP000289437">
    <property type="component" value="Unassembled WGS sequence"/>
</dbReference>
<organism evidence="5 6">
    <name type="scientific">Granulicella sibirica</name>
    <dbReference type="NCBI Taxonomy" id="2479048"/>
    <lineage>
        <taxon>Bacteria</taxon>
        <taxon>Pseudomonadati</taxon>
        <taxon>Acidobacteriota</taxon>
        <taxon>Terriglobia</taxon>
        <taxon>Terriglobales</taxon>
        <taxon>Acidobacteriaceae</taxon>
        <taxon>Granulicella</taxon>
    </lineage>
</organism>
<reference evidence="5 6" key="1">
    <citation type="submission" date="2018-11" db="EMBL/GenBank/DDBJ databases">
        <authorList>
            <person name="Mardanov A.V."/>
            <person name="Ravin N.V."/>
            <person name="Dedysh S.N."/>
        </authorList>
    </citation>
    <scope>NUCLEOTIDE SEQUENCE [LARGE SCALE GENOMIC DNA]</scope>
    <source>
        <strain evidence="5 6">AF10</strain>
    </source>
</reference>
<dbReference type="AlphaFoldDB" id="A0A4Q0T3J8"/>
<evidence type="ECO:0000256" key="3">
    <source>
        <dbReference type="SAM" id="MobiDB-lite"/>
    </source>
</evidence>
<name>A0A4Q0T3J8_9BACT</name>
<dbReference type="FunFam" id="3.40.50.1820:FF:000042">
    <property type="entry name" value="probable strigolactone esterase DAD2"/>
    <property type="match status" value="1"/>
</dbReference>
<dbReference type="SUPFAM" id="SSF53474">
    <property type="entry name" value="alpha/beta-Hydrolases"/>
    <property type="match status" value="1"/>
</dbReference>
<gene>
    <name evidence="5" type="ORF">GRAN_0802</name>
</gene>
<dbReference type="InterPro" id="IPR029058">
    <property type="entry name" value="AB_hydrolase_fold"/>
</dbReference>
<evidence type="ECO:0000313" key="5">
    <source>
        <dbReference type="EMBL" id="RXH57492.1"/>
    </source>
</evidence>
<dbReference type="GO" id="GO:0016787">
    <property type="term" value="F:hydrolase activity"/>
    <property type="evidence" value="ECO:0007669"/>
    <property type="project" value="UniProtKB-KW"/>
</dbReference>
<accession>A0A4Q0T3J8</accession>
<dbReference type="PANTHER" id="PTHR43039">
    <property type="entry name" value="ESTERASE-RELATED"/>
    <property type="match status" value="1"/>
</dbReference>
<dbReference type="EMBL" id="RDSM01000001">
    <property type="protein sequence ID" value="RXH57492.1"/>
    <property type="molecule type" value="Genomic_DNA"/>
</dbReference>
<evidence type="ECO:0000259" key="4">
    <source>
        <dbReference type="Pfam" id="PF12697"/>
    </source>
</evidence>
<reference evidence="6" key="2">
    <citation type="submission" date="2019-02" db="EMBL/GenBank/DDBJ databases">
        <title>Granulicella sibirica sp. nov., a psychrotolerant acidobacterium isolated from an organic soil layer in forested tundra, West Siberia.</title>
        <authorList>
            <person name="Oshkin I.Y."/>
            <person name="Kulichevskaya I.S."/>
            <person name="Rijpstra W.I.C."/>
            <person name="Sinninghe Damste J.S."/>
            <person name="Rakitin A.L."/>
            <person name="Ravin N.V."/>
            <person name="Dedysh S.N."/>
        </authorList>
    </citation>
    <scope>NUCLEOTIDE SEQUENCE [LARGE SCALE GENOMIC DNA]</scope>
    <source>
        <strain evidence="6">AF10</strain>
    </source>
</reference>
<comment type="similarity">
    <text evidence="1">Belongs to the AB hydrolase superfamily.</text>
</comment>
<keyword evidence="2" id="KW-0378">Hydrolase</keyword>
<proteinExistence type="inferred from homology"/>
<keyword evidence="6" id="KW-1185">Reference proteome</keyword>
<evidence type="ECO:0000313" key="6">
    <source>
        <dbReference type="Proteomes" id="UP000289437"/>
    </source>
</evidence>
<feature type="region of interest" description="Disordered" evidence="3">
    <location>
        <begin position="260"/>
        <end position="280"/>
    </location>
</feature>
<feature type="domain" description="AB hydrolase-1" evidence="4">
    <location>
        <begin position="14"/>
        <end position="248"/>
    </location>
</feature>
<dbReference type="InterPro" id="IPR000073">
    <property type="entry name" value="AB_hydrolase_1"/>
</dbReference>
<protein>
    <recommendedName>
        <fullName evidence="4">AB hydrolase-1 domain-containing protein</fullName>
    </recommendedName>
</protein>
<comment type="caution">
    <text evidence="5">The sequence shown here is derived from an EMBL/GenBank/DDBJ whole genome shotgun (WGS) entry which is preliminary data.</text>
</comment>
<dbReference type="Pfam" id="PF12697">
    <property type="entry name" value="Abhydrolase_6"/>
    <property type="match status" value="1"/>
</dbReference>
<dbReference type="Gene3D" id="3.40.50.1820">
    <property type="entry name" value="alpha/beta hydrolase"/>
    <property type="match status" value="1"/>
</dbReference>